<comment type="similarity">
    <text evidence="5">Belongs to the PTH family.</text>
</comment>
<dbReference type="HAMAP" id="MF_00083">
    <property type="entry name" value="Pept_tRNA_hydro_bact"/>
    <property type="match status" value="1"/>
</dbReference>
<keyword evidence="2" id="KW-0820">tRNA-binding</keyword>
<gene>
    <name evidence="6" type="primary">pth_7</name>
    <name evidence="6" type="ORF">SDC9_16335</name>
</gene>
<dbReference type="SUPFAM" id="SSF53178">
    <property type="entry name" value="Peptidyl-tRNA hydrolase-like"/>
    <property type="match status" value="1"/>
</dbReference>
<dbReference type="GO" id="GO:0004045">
    <property type="term" value="F:peptidyl-tRNA hydrolase activity"/>
    <property type="evidence" value="ECO:0007669"/>
    <property type="project" value="UniProtKB-EC"/>
</dbReference>
<organism evidence="6">
    <name type="scientific">bioreactor metagenome</name>
    <dbReference type="NCBI Taxonomy" id="1076179"/>
    <lineage>
        <taxon>unclassified sequences</taxon>
        <taxon>metagenomes</taxon>
        <taxon>ecological metagenomes</taxon>
    </lineage>
</organism>
<protein>
    <recommendedName>
        <fullName evidence="1">peptidyl-tRNA hydrolase</fullName>
        <ecNumber evidence="1">3.1.1.29</ecNumber>
    </recommendedName>
</protein>
<evidence type="ECO:0000256" key="2">
    <source>
        <dbReference type="ARBA" id="ARBA00022555"/>
    </source>
</evidence>
<evidence type="ECO:0000256" key="4">
    <source>
        <dbReference type="ARBA" id="ARBA00022884"/>
    </source>
</evidence>
<comment type="caution">
    <text evidence="6">The sequence shown here is derived from an EMBL/GenBank/DDBJ whole genome shotgun (WGS) entry which is preliminary data.</text>
</comment>
<keyword evidence="4" id="KW-0694">RNA-binding</keyword>
<dbReference type="InterPro" id="IPR001328">
    <property type="entry name" value="Pept_tRNA_hydro"/>
</dbReference>
<keyword evidence="3 6" id="KW-0378">Hydrolase</keyword>
<evidence type="ECO:0000256" key="5">
    <source>
        <dbReference type="ARBA" id="ARBA00038063"/>
    </source>
</evidence>
<dbReference type="EMBL" id="VSSQ01000053">
    <property type="protein sequence ID" value="MPL70578.1"/>
    <property type="molecule type" value="Genomic_DNA"/>
</dbReference>
<dbReference type="CDD" id="cd00462">
    <property type="entry name" value="PTH"/>
    <property type="match status" value="1"/>
</dbReference>
<accession>A0A644TUA9</accession>
<name>A0A644TUA9_9ZZZZ</name>
<dbReference type="Gene3D" id="3.40.50.1470">
    <property type="entry name" value="Peptidyl-tRNA hydrolase"/>
    <property type="match status" value="1"/>
</dbReference>
<dbReference type="PANTHER" id="PTHR17224">
    <property type="entry name" value="PEPTIDYL-TRNA HYDROLASE"/>
    <property type="match status" value="1"/>
</dbReference>
<dbReference type="EC" id="3.1.1.29" evidence="1"/>
<sequence>MIKLYAFLGNYGREYSNNRHNVAWLFLKSLSLARDLRWTRAFKGKTASLETANGRIWLLKPETYMNNSGESVAELCRFYRIEASEVLAVHDELEMAFGCFGFKFSGGLGGHNGLRSMEKHLGTRDFARLRFGIGRPDHPDVAAYVLSDFRREERETLDLRVFPGAGEALGRCMDAGFEAVAEHYKKVCCSPKTEF</sequence>
<dbReference type="GO" id="GO:0000049">
    <property type="term" value="F:tRNA binding"/>
    <property type="evidence" value="ECO:0007669"/>
    <property type="project" value="UniProtKB-KW"/>
</dbReference>
<reference evidence="6" key="1">
    <citation type="submission" date="2019-08" db="EMBL/GenBank/DDBJ databases">
        <authorList>
            <person name="Kucharzyk K."/>
            <person name="Murdoch R.W."/>
            <person name="Higgins S."/>
            <person name="Loffler F."/>
        </authorList>
    </citation>
    <scope>NUCLEOTIDE SEQUENCE</scope>
</reference>
<dbReference type="AlphaFoldDB" id="A0A644TUA9"/>
<dbReference type="PANTHER" id="PTHR17224:SF1">
    <property type="entry name" value="PEPTIDYL-TRNA HYDROLASE"/>
    <property type="match status" value="1"/>
</dbReference>
<proteinExistence type="inferred from homology"/>
<dbReference type="PROSITE" id="PS01196">
    <property type="entry name" value="PEPT_TRNA_HYDROL_2"/>
    <property type="match status" value="1"/>
</dbReference>
<dbReference type="InterPro" id="IPR036416">
    <property type="entry name" value="Pept_tRNA_hydro_sf"/>
</dbReference>
<dbReference type="NCBIfam" id="TIGR00447">
    <property type="entry name" value="pth"/>
    <property type="match status" value="1"/>
</dbReference>
<evidence type="ECO:0000256" key="3">
    <source>
        <dbReference type="ARBA" id="ARBA00022801"/>
    </source>
</evidence>
<evidence type="ECO:0000256" key="1">
    <source>
        <dbReference type="ARBA" id="ARBA00013260"/>
    </source>
</evidence>
<dbReference type="InterPro" id="IPR018171">
    <property type="entry name" value="Pept_tRNA_hydro_CS"/>
</dbReference>
<evidence type="ECO:0000313" key="6">
    <source>
        <dbReference type="EMBL" id="MPL70578.1"/>
    </source>
</evidence>
<dbReference type="Pfam" id="PF01195">
    <property type="entry name" value="Pept_tRNA_hydro"/>
    <property type="match status" value="1"/>
</dbReference>